<evidence type="ECO:0000256" key="3">
    <source>
        <dbReference type="ARBA" id="ARBA00022723"/>
    </source>
</evidence>
<keyword evidence="1 8" id="KW-0963">Cytoplasm</keyword>
<dbReference type="Gene3D" id="3.90.650.10">
    <property type="entry name" value="PurM-like C-terminal domain"/>
    <property type="match status" value="2"/>
</dbReference>
<dbReference type="GO" id="GO:0006189">
    <property type="term" value="P:'de novo' IMP biosynthetic process"/>
    <property type="evidence" value="ECO:0007669"/>
    <property type="project" value="UniProtKB-UniRule"/>
</dbReference>
<dbReference type="Gene3D" id="3.30.1330.10">
    <property type="entry name" value="PurM-like, N-terminal domain"/>
    <property type="match status" value="2"/>
</dbReference>
<comment type="caution">
    <text evidence="12">The sequence shown here is derived from an EMBL/GenBank/DDBJ whole genome shotgun (WGS) entry which is preliminary data.</text>
</comment>
<evidence type="ECO:0000256" key="5">
    <source>
        <dbReference type="ARBA" id="ARBA00022755"/>
    </source>
</evidence>
<dbReference type="UniPathway" id="UPA00074">
    <property type="reaction ID" value="UER00128"/>
</dbReference>
<keyword evidence="13" id="KW-1185">Reference proteome</keyword>
<comment type="catalytic activity">
    <reaction evidence="8">
        <text>N(2)-formyl-N(1)-(5-phospho-beta-D-ribosyl)glycinamide + L-glutamine + ATP + H2O = 2-formamido-N(1)-(5-O-phospho-beta-D-ribosyl)acetamidine + L-glutamate + ADP + phosphate + H(+)</text>
        <dbReference type="Rhea" id="RHEA:17129"/>
        <dbReference type="ChEBI" id="CHEBI:15377"/>
        <dbReference type="ChEBI" id="CHEBI:15378"/>
        <dbReference type="ChEBI" id="CHEBI:29985"/>
        <dbReference type="ChEBI" id="CHEBI:30616"/>
        <dbReference type="ChEBI" id="CHEBI:43474"/>
        <dbReference type="ChEBI" id="CHEBI:58359"/>
        <dbReference type="ChEBI" id="CHEBI:147286"/>
        <dbReference type="ChEBI" id="CHEBI:147287"/>
        <dbReference type="ChEBI" id="CHEBI:456216"/>
        <dbReference type="EC" id="6.3.5.3"/>
    </reaction>
</comment>
<evidence type="ECO:0000313" key="12">
    <source>
        <dbReference type="EMBL" id="KJJ83776.1"/>
    </source>
</evidence>
<sequence length="973" mass="106845">MNYARVEVRCKKDKFDAVSAKLKIDIKDLGIKNVKEVSFIQVYTLEGNFSKDDILKIARGLFTDEIYKEFNYTGGFNPDAKKKACIVEIAYNAGVMDPVTESAVKAIKDMGIYTVEKVTTSKKYILYGGLSQKEAEIIADRLLYNKIIQHKVVSKERKNLVGDNGHSVKETDDTNPSKTVSVNIIGLSEIELEKLSISGQLYLSLEEMKTIQDYFEKQGRNPTDAELETIAQTWSEHCKHKTITSDFDYNGNIVNNLLKTTIMKVTKELDKPWCVSVFKDNAGVIEFDDKYSICFKVETHNHPSALEPYGGSETGVGGVIRDILGTGRGAKPIANTDVFCFGEPSMPAGKVPRGALHPKRVMKGVVSGVRDYGNKMGIPTVNGSVRFDERYIGNPLVFCGTIGIMPKEFAFKKVSSGELIVAVGGKTGRDGIHGATFSSTELTHESETISSTAVQIGNPITEKKVLDTLLKARDARLFTAITDCGAGGFSSAVGEMGEETGAIVYLDKAPLKYHGLKPWEIWVSEAQERMVLSVKPRNLKKLLALFSEEDVEATVIGKFTGDKKLRLFYGKEKVAELEMSFVHQGIIKTLKKAVWTPPIEKKEIPFKQSKDLAGDLIKILSSWNVASKEWIIRQYDHEVQGTSVLKPLVGANNDGPSDAAILQPVFTSKKGIVISNGINTNYGDIDAYWMAASAIDEALRQIVAVGGNLDRTAILDNFSWGNSKKPEQLGALTRACEACYDMAKVFGTPFISGKDSLNNEFNTGKTTISIPPTLLISAVSVIDNIEKTISMDVKEPGNIFYVLGETYNELGGSEYYKMKNALGGALPRVNPVKSLKTMKALSKAVSLGLARSIHDASEGGLAVAIAEMLFAGGLGADINLVNAPKDKEVTREDILLFSESNSRFIVEVQKEKTKEFEKIMQGVKIGKIGEATKKPVLIIKDFSGKKELMNVDINILKTAWKKTIIGVFHDEKN</sequence>
<comment type="function">
    <text evidence="8">Part of the phosphoribosylformylglycinamidine synthase complex involved in the purines biosynthetic pathway. Catalyzes the ATP-dependent conversion of formylglycinamide ribonucleotide (FGAR) and glutamine to yield formylglycinamidine ribonucleotide (FGAM) and glutamate. The FGAM synthase complex is composed of three subunits. PurQ produces an ammonia molecule by converting glutamine to glutamate. PurL transfers the ammonia molecule to FGAR to form FGAM in an ATP-dependent manner. PurS interacts with PurQ and PurL and is thought to assist in the transfer of the ammonia molecule from PurQ to PurL.</text>
</comment>
<dbReference type="GO" id="GO:0000287">
    <property type="term" value="F:magnesium ion binding"/>
    <property type="evidence" value="ECO:0007669"/>
    <property type="project" value="UniProtKB-UniRule"/>
</dbReference>
<evidence type="ECO:0000256" key="6">
    <source>
        <dbReference type="ARBA" id="ARBA00022840"/>
    </source>
</evidence>
<dbReference type="InterPro" id="IPR016188">
    <property type="entry name" value="PurM-like_N"/>
</dbReference>
<comment type="caution">
    <text evidence="8">Lacks conserved residue(s) required for the propagation of feature annotation.</text>
</comment>
<comment type="subunit">
    <text evidence="8">Monomer. Part of the FGAM synthase complex composed of 1 PurL, 1 PurQ and 2 PurS subunits.</text>
</comment>
<evidence type="ECO:0000256" key="2">
    <source>
        <dbReference type="ARBA" id="ARBA00022598"/>
    </source>
</evidence>
<feature type="binding site" evidence="8">
    <location>
        <position position="296"/>
    </location>
    <ligand>
        <name>ATP</name>
        <dbReference type="ChEBI" id="CHEBI:30616"/>
    </ligand>
</feature>
<feature type="domain" description="PurM-like N-terminal" evidence="9">
    <location>
        <begin position="280"/>
        <end position="405"/>
    </location>
</feature>
<evidence type="ECO:0000256" key="8">
    <source>
        <dbReference type="HAMAP-Rule" id="MF_00420"/>
    </source>
</evidence>
<dbReference type="InterPro" id="IPR036604">
    <property type="entry name" value="PurS-like_sf"/>
</dbReference>
<feature type="domain" description="Phosphoribosylformylglycinamidine synthase linker" evidence="11">
    <location>
        <begin position="192"/>
        <end position="241"/>
    </location>
</feature>
<evidence type="ECO:0000256" key="7">
    <source>
        <dbReference type="ARBA" id="ARBA00022842"/>
    </source>
</evidence>
<dbReference type="PANTHER" id="PTHR43555">
    <property type="entry name" value="PHOSPHORIBOSYLFORMYLGLYCINAMIDINE SYNTHASE SUBUNIT PURL"/>
    <property type="match status" value="1"/>
</dbReference>
<keyword evidence="2 8" id="KW-0436">Ligase</keyword>
<accession>A0A0F0CQJ1</accession>
<dbReference type="Proteomes" id="UP000033428">
    <property type="component" value="Unassembled WGS sequence"/>
</dbReference>
<evidence type="ECO:0000313" key="13">
    <source>
        <dbReference type="Proteomes" id="UP000033428"/>
    </source>
</evidence>
<feature type="binding site" evidence="8">
    <location>
        <position position="322"/>
    </location>
    <ligand>
        <name>Mg(2+)</name>
        <dbReference type="ChEBI" id="CHEBI:18420"/>
        <label>2</label>
    </ligand>
</feature>
<dbReference type="CDD" id="cd02203">
    <property type="entry name" value="PurL_repeat1"/>
    <property type="match status" value="1"/>
</dbReference>
<dbReference type="GO" id="GO:0005524">
    <property type="term" value="F:ATP binding"/>
    <property type="evidence" value="ECO:0007669"/>
    <property type="project" value="UniProtKB-UniRule"/>
</dbReference>
<dbReference type="HAMAP" id="MF_00420">
    <property type="entry name" value="PurL_2"/>
    <property type="match status" value="1"/>
</dbReference>
<dbReference type="Gene3D" id="1.10.8.750">
    <property type="entry name" value="Phosphoribosylformylglycinamidine synthase, linker domain"/>
    <property type="match status" value="1"/>
</dbReference>
<reference evidence="12 13" key="1">
    <citation type="submission" date="2015-02" db="EMBL/GenBank/DDBJ databases">
        <title>Single-cell genomics of uncultivated deep-branching MTB reveals a conserved set of magnetosome genes.</title>
        <authorList>
            <person name="Kolinko S."/>
            <person name="Richter M."/>
            <person name="Glockner F.O."/>
            <person name="Brachmann A."/>
            <person name="Schuler D."/>
        </authorList>
    </citation>
    <scope>NUCLEOTIDE SEQUENCE [LARGE SCALE GENOMIC DNA]</scope>
    <source>
        <strain evidence="12">SKK-01</strain>
    </source>
</reference>
<proteinExistence type="inferred from homology"/>
<dbReference type="SUPFAM" id="SSF56042">
    <property type="entry name" value="PurM C-terminal domain-like"/>
    <property type="match status" value="2"/>
</dbReference>
<dbReference type="PATRIC" id="fig|1609969.3.peg.2532"/>
<comment type="similarity">
    <text evidence="8">Belongs to the FGAMS family.</text>
</comment>
<comment type="subcellular location">
    <subcellularLocation>
        <location evidence="8">Cytoplasm</location>
    </subcellularLocation>
</comment>
<dbReference type="SUPFAM" id="SSF55326">
    <property type="entry name" value="PurM N-terminal domain-like"/>
    <property type="match status" value="2"/>
</dbReference>
<dbReference type="AlphaFoldDB" id="A0A0F0CQJ1"/>
<evidence type="ECO:0000259" key="11">
    <source>
        <dbReference type="Pfam" id="PF18072"/>
    </source>
</evidence>
<organism evidence="12 13">
    <name type="scientific">Candidatus Omnitrophus magneticus</name>
    <dbReference type="NCBI Taxonomy" id="1609969"/>
    <lineage>
        <taxon>Bacteria</taxon>
        <taxon>Pseudomonadati</taxon>
        <taxon>Candidatus Omnitrophota</taxon>
        <taxon>Candidatus Omnitrophus</taxon>
    </lineage>
</organism>
<keyword evidence="6 8" id="KW-0067">ATP-binding</keyword>
<feature type="active site" evidence="8">
    <location>
        <position position="237"/>
    </location>
</feature>
<feature type="binding site" evidence="8">
    <location>
        <position position="483"/>
    </location>
    <ligand>
        <name>Mg(2+)</name>
        <dbReference type="ChEBI" id="CHEBI:18420"/>
        <label>2</label>
    </ligand>
</feature>
<feature type="binding site" evidence="8">
    <location>
        <position position="298"/>
    </location>
    <ligand>
        <name>Mg(2+)</name>
        <dbReference type="ChEBI" id="CHEBI:18420"/>
        <label>1</label>
    </ligand>
</feature>
<keyword evidence="5 8" id="KW-0658">Purine biosynthesis</keyword>
<dbReference type="GO" id="GO:0004642">
    <property type="term" value="F:phosphoribosylformylglycinamidine synthase activity"/>
    <property type="evidence" value="ECO:0007669"/>
    <property type="project" value="UniProtKB-UniRule"/>
</dbReference>
<dbReference type="EMBL" id="JYNY01000489">
    <property type="protein sequence ID" value="KJJ83776.1"/>
    <property type="molecule type" value="Genomic_DNA"/>
</dbReference>
<dbReference type="Pfam" id="PF02769">
    <property type="entry name" value="AIRS_C"/>
    <property type="match status" value="2"/>
</dbReference>
<dbReference type="CDD" id="cd02204">
    <property type="entry name" value="PurL_repeat2"/>
    <property type="match status" value="1"/>
</dbReference>
<feature type="domain" description="PurM-like N-terminal" evidence="9">
    <location>
        <begin position="657"/>
        <end position="757"/>
    </location>
</feature>
<protein>
    <recommendedName>
        <fullName evidence="8">Phosphoribosylformylglycinamidine synthase subunit PurL</fullName>
        <shortName evidence="8">FGAM synthase</shortName>
        <ecNumber evidence="8">6.3.5.3</ecNumber>
    </recommendedName>
    <alternativeName>
        <fullName evidence="8">Formylglycinamide ribonucleotide amidotransferase subunit II</fullName>
        <shortName evidence="8">FGAR amidotransferase II</shortName>
        <shortName evidence="8">FGAR-AT II</shortName>
    </alternativeName>
    <alternativeName>
        <fullName evidence="8">Glutamine amidotransferase PurL</fullName>
    </alternativeName>
    <alternativeName>
        <fullName evidence="8">Phosphoribosylformylglycinamidine synthase subunit II</fullName>
    </alternativeName>
</protein>
<feature type="binding site" evidence="8">
    <location>
        <position position="321"/>
    </location>
    <ligand>
        <name>substrate</name>
    </ligand>
</feature>
<evidence type="ECO:0000256" key="4">
    <source>
        <dbReference type="ARBA" id="ARBA00022741"/>
    </source>
</evidence>
<feature type="binding site" evidence="8">
    <location>
        <position position="455"/>
    </location>
    <ligand>
        <name>substrate</name>
    </ligand>
</feature>
<feature type="binding site" evidence="8">
    <location>
        <position position="756"/>
    </location>
    <ligand>
        <name>substrate</name>
    </ligand>
</feature>
<dbReference type="Gene3D" id="3.30.1280.10">
    <property type="entry name" value="Phosphoribosylformylglycinamidine synthase subunit PurS"/>
    <property type="match status" value="2"/>
</dbReference>
<feature type="active site" description="Proton acceptor" evidence="8">
    <location>
        <position position="300"/>
    </location>
</feature>
<dbReference type="Pfam" id="PF00586">
    <property type="entry name" value="AIRS"/>
    <property type="match status" value="2"/>
</dbReference>
<dbReference type="EC" id="6.3.5.3" evidence="8"/>
<gene>
    <name evidence="8" type="primary">purL</name>
    <name evidence="12" type="ORF">OMAG_002363</name>
</gene>
<evidence type="ECO:0000256" key="1">
    <source>
        <dbReference type="ARBA" id="ARBA00022490"/>
    </source>
</evidence>
<feature type="binding site" evidence="8">
    <location>
        <position position="716"/>
    </location>
    <ligand>
        <name>ATP</name>
        <dbReference type="ChEBI" id="CHEBI:30616"/>
    </ligand>
</feature>
<dbReference type="GO" id="GO:0005737">
    <property type="term" value="C:cytoplasm"/>
    <property type="evidence" value="ECO:0007669"/>
    <property type="project" value="UniProtKB-SubCell"/>
</dbReference>
<dbReference type="InterPro" id="IPR010074">
    <property type="entry name" value="PRibForGlyAmidine_synth_PurL"/>
</dbReference>
<dbReference type="SUPFAM" id="SSF82697">
    <property type="entry name" value="PurS-like"/>
    <property type="match status" value="1"/>
</dbReference>
<feature type="binding site" evidence="8">
    <location>
        <position position="753"/>
    </location>
    <ligand>
        <name>ATP</name>
        <dbReference type="ChEBI" id="CHEBI:30616"/>
    </ligand>
</feature>
<dbReference type="InterPro" id="IPR036676">
    <property type="entry name" value="PurM-like_C_sf"/>
</dbReference>
<dbReference type="InterPro" id="IPR010918">
    <property type="entry name" value="PurM-like_C_dom"/>
</dbReference>
<name>A0A0F0CQJ1_9BACT</name>
<dbReference type="InterPro" id="IPR041609">
    <property type="entry name" value="PurL_linker"/>
</dbReference>
<comment type="pathway">
    <text evidence="8">Purine metabolism; IMP biosynthesis via de novo pathway; 5-amino-1-(5-phospho-D-ribosyl)imidazole from N(2)-formyl-N(1)-(5-phospho-D-ribosyl)glycinamide: step 1/2.</text>
</comment>
<dbReference type="PANTHER" id="PTHR43555:SF1">
    <property type="entry name" value="PHOSPHORIBOSYLFORMYLGLYCINAMIDINE SYNTHASE SUBUNIT PURL"/>
    <property type="match status" value="1"/>
</dbReference>
<evidence type="ECO:0000259" key="9">
    <source>
        <dbReference type="Pfam" id="PF00586"/>
    </source>
</evidence>
<dbReference type="InterPro" id="IPR036921">
    <property type="entry name" value="PurM-like_N_sf"/>
</dbReference>
<evidence type="ECO:0000259" key="10">
    <source>
        <dbReference type="Pfam" id="PF02769"/>
    </source>
</evidence>
<keyword evidence="3 8" id="KW-0479">Metal-binding</keyword>
<feature type="domain" description="PurM-like C-terminal" evidence="10">
    <location>
        <begin position="416"/>
        <end position="569"/>
    </location>
</feature>
<feature type="domain" description="PurM-like C-terminal" evidence="10">
    <location>
        <begin position="795"/>
        <end position="937"/>
    </location>
</feature>
<dbReference type="NCBIfam" id="TIGR01736">
    <property type="entry name" value="FGAM_synth_II"/>
    <property type="match status" value="1"/>
</dbReference>
<dbReference type="Pfam" id="PF18072">
    <property type="entry name" value="FGAR-AT_linker"/>
    <property type="match status" value="1"/>
</dbReference>
<keyword evidence="7 8" id="KW-0460">Magnesium</keyword>
<keyword evidence="4 8" id="KW-0547">Nucleotide-binding</keyword>